<reference evidence="1 2" key="1">
    <citation type="submission" date="2007-06" db="EMBL/GenBank/DDBJ databases">
        <title>The Genome Sequence of Coccidioides posadasii RMSCC_3488.</title>
        <authorList>
            <consortium name="Coccidioides Genome Resources Consortium"/>
            <consortium name="The Broad Institute Genome Sequencing Platform"/>
            <person name="Henn M.R."/>
            <person name="Sykes S."/>
            <person name="Young S."/>
            <person name="Jaffe D."/>
            <person name="Berlin A."/>
            <person name="Alvarez P."/>
            <person name="Butler J."/>
            <person name="Gnerre S."/>
            <person name="Grabherr M."/>
            <person name="Mauceli E."/>
            <person name="Brockman W."/>
            <person name="Kodira C."/>
            <person name="Alvarado L."/>
            <person name="Zeng Q."/>
            <person name="Crawford M."/>
            <person name="Antoine C."/>
            <person name="Devon K."/>
            <person name="Galgiani J."/>
            <person name="Orsborn K."/>
            <person name="Lewis M.L."/>
            <person name="Nusbaum C."/>
            <person name="Galagan J."/>
            <person name="Birren B."/>
        </authorList>
    </citation>
    <scope>NUCLEOTIDE SEQUENCE [LARGE SCALE GENOMIC DNA]</scope>
    <source>
        <strain evidence="1 2">RMSCC 3488</strain>
    </source>
</reference>
<evidence type="ECO:0000313" key="1">
    <source>
        <dbReference type="EMBL" id="KMM67988.1"/>
    </source>
</evidence>
<evidence type="ECO:0000313" key="2">
    <source>
        <dbReference type="Proteomes" id="UP000054567"/>
    </source>
</evidence>
<dbReference type="VEuPathDB" id="FungiDB:CPAG_04320"/>
<dbReference type="AlphaFoldDB" id="A0A0J6FCJ0"/>
<name>A0A0J6FCJ0_COCPO</name>
<gene>
    <name evidence="1" type="ORF">CPAG_04320</name>
</gene>
<dbReference type="EMBL" id="DS268110">
    <property type="protein sequence ID" value="KMM67988.1"/>
    <property type="molecule type" value="Genomic_DNA"/>
</dbReference>
<protein>
    <submittedName>
        <fullName evidence="1">Uncharacterized protein</fullName>
    </submittedName>
</protein>
<reference evidence="2" key="2">
    <citation type="journal article" date="2009" name="Genome Res.">
        <title>Comparative genomic analyses of the human fungal pathogens Coccidioides and their relatives.</title>
        <authorList>
            <person name="Sharpton T.J."/>
            <person name="Stajich J.E."/>
            <person name="Rounsley S.D."/>
            <person name="Gardner M.J."/>
            <person name="Wortman J.R."/>
            <person name="Jordar V.S."/>
            <person name="Maiti R."/>
            <person name="Kodira C.D."/>
            <person name="Neafsey D.E."/>
            <person name="Zeng Q."/>
            <person name="Hung C.-Y."/>
            <person name="McMahan C."/>
            <person name="Muszewska A."/>
            <person name="Grynberg M."/>
            <person name="Mandel M.A."/>
            <person name="Kellner E.M."/>
            <person name="Barker B.M."/>
            <person name="Galgiani J.N."/>
            <person name="Orbach M.J."/>
            <person name="Kirkland T.N."/>
            <person name="Cole G.T."/>
            <person name="Henn M.R."/>
            <person name="Birren B.W."/>
            <person name="Taylor J.W."/>
        </authorList>
    </citation>
    <scope>NUCLEOTIDE SEQUENCE [LARGE SCALE GENOMIC DNA]</scope>
    <source>
        <strain evidence="2">RMSCC 3488</strain>
    </source>
</reference>
<reference evidence="2" key="3">
    <citation type="journal article" date="2010" name="Genome Res.">
        <title>Population genomic sequencing of Coccidioides fungi reveals recent hybridization and transposon control.</title>
        <authorList>
            <person name="Neafsey D.E."/>
            <person name="Barker B.M."/>
            <person name="Sharpton T.J."/>
            <person name="Stajich J.E."/>
            <person name="Park D.J."/>
            <person name="Whiston E."/>
            <person name="Hung C.-Y."/>
            <person name="McMahan C."/>
            <person name="White J."/>
            <person name="Sykes S."/>
            <person name="Heiman D."/>
            <person name="Young S."/>
            <person name="Zeng Q."/>
            <person name="Abouelleil A."/>
            <person name="Aftuck L."/>
            <person name="Bessette D."/>
            <person name="Brown A."/>
            <person name="FitzGerald M."/>
            <person name="Lui A."/>
            <person name="Macdonald J.P."/>
            <person name="Priest M."/>
            <person name="Orbach M.J."/>
            <person name="Galgiani J.N."/>
            <person name="Kirkland T.N."/>
            <person name="Cole G.T."/>
            <person name="Birren B.W."/>
            <person name="Henn M.R."/>
            <person name="Taylor J.W."/>
            <person name="Rounsley S.D."/>
        </authorList>
    </citation>
    <scope>NUCLEOTIDE SEQUENCE [LARGE SCALE GENOMIC DNA]</scope>
    <source>
        <strain evidence="2">RMSCC 3488</strain>
    </source>
</reference>
<proteinExistence type="predicted"/>
<accession>A0A0J6FCJ0</accession>
<sequence>MQLPAARELRPPALAGAVCLCKGFAANPYRRSPRGSTVVVSIEVIVLGGHSSTRNLQEDIPQGDGFYKKGHYILLQLLAPSKFHERRDYACFMREAIFRRPHLKIKDENLSQQPQKNINAIYLLSTNTSRTGSGLNRQEELYVEKEYTRQDCHWPPLRGSRSGCLFVCASEHVTQHLARPNSNSMNKVQVSLSCWKFPLLGPLAAPCPAQTPFPGTKFRVDQQVIVQGLLQPHPQDTLAGA</sequence>
<dbReference type="Proteomes" id="UP000054567">
    <property type="component" value="Unassembled WGS sequence"/>
</dbReference>
<organism evidence="1 2">
    <name type="scientific">Coccidioides posadasii RMSCC 3488</name>
    <dbReference type="NCBI Taxonomy" id="454284"/>
    <lineage>
        <taxon>Eukaryota</taxon>
        <taxon>Fungi</taxon>
        <taxon>Dikarya</taxon>
        <taxon>Ascomycota</taxon>
        <taxon>Pezizomycotina</taxon>
        <taxon>Eurotiomycetes</taxon>
        <taxon>Eurotiomycetidae</taxon>
        <taxon>Onygenales</taxon>
        <taxon>Onygenaceae</taxon>
        <taxon>Coccidioides</taxon>
    </lineage>
</organism>